<dbReference type="AlphaFoldDB" id="A0A2W2FDW5"/>
<keyword evidence="3" id="KW-1185">Reference proteome</keyword>
<protein>
    <submittedName>
        <fullName evidence="2">Uncharacterized protein</fullName>
    </submittedName>
</protein>
<evidence type="ECO:0000256" key="1">
    <source>
        <dbReference type="SAM" id="MobiDB-lite"/>
    </source>
</evidence>
<comment type="caution">
    <text evidence="2">The sequence shown here is derived from an EMBL/GenBank/DDBJ whole genome shotgun (WGS) entry which is preliminary data.</text>
</comment>
<dbReference type="EMBL" id="POUA01000289">
    <property type="protein sequence ID" value="PZG33842.1"/>
    <property type="molecule type" value="Genomic_DNA"/>
</dbReference>
<reference evidence="2 3" key="1">
    <citation type="submission" date="2018-01" db="EMBL/GenBank/DDBJ databases">
        <title>Draft genome sequence of Sphaerisporangium sp. 7K107.</title>
        <authorList>
            <person name="Sahin N."/>
            <person name="Saygin H."/>
            <person name="Ay H."/>
        </authorList>
    </citation>
    <scope>NUCLEOTIDE SEQUENCE [LARGE SCALE GENOMIC DNA]</scope>
    <source>
        <strain evidence="2 3">7K107</strain>
    </source>
</reference>
<organism evidence="2 3">
    <name type="scientific">Spongiactinospora gelatinilytica</name>
    <dbReference type="NCBI Taxonomy" id="2666298"/>
    <lineage>
        <taxon>Bacteria</taxon>
        <taxon>Bacillati</taxon>
        <taxon>Actinomycetota</taxon>
        <taxon>Actinomycetes</taxon>
        <taxon>Streptosporangiales</taxon>
        <taxon>Streptosporangiaceae</taxon>
        <taxon>Spongiactinospora</taxon>
    </lineage>
</organism>
<name>A0A2W2FDW5_9ACTN</name>
<feature type="region of interest" description="Disordered" evidence="1">
    <location>
        <begin position="92"/>
        <end position="112"/>
    </location>
</feature>
<feature type="compositionally biased region" description="Basic and acidic residues" evidence="1">
    <location>
        <begin position="100"/>
        <end position="110"/>
    </location>
</feature>
<sequence length="190" mass="21911">MFMTVRERGLPQWKIIYNEVKRHSRGEIITYDRMNELLDRDSRAQRHPIERAARELERVDHCTLICVRGKGYRIAQPGEHVGLAERHTVRSQRQLGRASRKIESADREQLSPEQAARLDAIQAQLAKHEEWIGDLNARDARRARELRALRRQTSGDVAHISDQFDQMKEALRRHGIPIDVSGEPAGDVLA</sequence>
<proteinExistence type="predicted"/>
<accession>A0A2W2FDW5</accession>
<evidence type="ECO:0000313" key="3">
    <source>
        <dbReference type="Proteomes" id="UP000248544"/>
    </source>
</evidence>
<gene>
    <name evidence="2" type="ORF">C1I98_28415</name>
</gene>
<evidence type="ECO:0000313" key="2">
    <source>
        <dbReference type="EMBL" id="PZG33842.1"/>
    </source>
</evidence>
<dbReference type="Proteomes" id="UP000248544">
    <property type="component" value="Unassembled WGS sequence"/>
</dbReference>